<accession>B8C874</accession>
<dbReference type="GeneID" id="7448056"/>
<dbReference type="PaxDb" id="35128-Thaps23987"/>
<organism evidence="3 4">
    <name type="scientific">Thalassiosira pseudonana</name>
    <name type="common">Marine diatom</name>
    <name type="synonym">Cyclotella nana</name>
    <dbReference type="NCBI Taxonomy" id="35128"/>
    <lineage>
        <taxon>Eukaryota</taxon>
        <taxon>Sar</taxon>
        <taxon>Stramenopiles</taxon>
        <taxon>Ochrophyta</taxon>
        <taxon>Bacillariophyta</taxon>
        <taxon>Coscinodiscophyceae</taxon>
        <taxon>Thalassiosirophycidae</taxon>
        <taxon>Thalassiosirales</taxon>
        <taxon>Thalassiosiraceae</taxon>
        <taxon>Thalassiosira</taxon>
    </lineage>
</organism>
<feature type="compositionally biased region" description="Polar residues" evidence="1">
    <location>
        <begin position="1028"/>
        <end position="1047"/>
    </location>
</feature>
<proteinExistence type="predicted"/>
<name>B8C874_THAPS</name>
<feature type="transmembrane region" description="Helical" evidence="2">
    <location>
        <begin position="527"/>
        <end position="548"/>
    </location>
</feature>
<feature type="region of interest" description="Disordered" evidence="1">
    <location>
        <begin position="1028"/>
        <end position="1105"/>
    </location>
</feature>
<feature type="region of interest" description="Disordered" evidence="1">
    <location>
        <begin position="82"/>
        <end position="114"/>
    </location>
</feature>
<evidence type="ECO:0000313" key="3">
    <source>
        <dbReference type="EMBL" id="EED90236.1"/>
    </source>
</evidence>
<dbReference type="Proteomes" id="UP000001449">
    <property type="component" value="Chromosome 9"/>
</dbReference>
<feature type="transmembrane region" description="Helical" evidence="2">
    <location>
        <begin position="747"/>
        <end position="771"/>
    </location>
</feature>
<feature type="transmembrane region" description="Helical" evidence="2">
    <location>
        <begin position="323"/>
        <end position="341"/>
    </location>
</feature>
<feature type="region of interest" description="Disordered" evidence="1">
    <location>
        <begin position="189"/>
        <end position="254"/>
    </location>
</feature>
<keyword evidence="2" id="KW-1133">Transmembrane helix</keyword>
<keyword evidence="2" id="KW-0472">Membrane</keyword>
<feature type="transmembrane region" description="Helical" evidence="2">
    <location>
        <begin position="1107"/>
        <end position="1127"/>
    </location>
</feature>
<sequence>MVEIIPYIEDDEDTSTWIPLTAPSTNAATTATAANTIEPSDKANVDECDTQNSYAVLKGVEPIQEGNGEAVQSNIHTIVENVNSSDDDDQDWEKLPSQSSQAHQSESIKSTSAAPVAETWSLTKQIISHLTTASSSHTDPSAIDEDASTGEENIAWSRPNQIDDGESFDRWNETRGRRINVEEECDDDVRRTPLVHTNSKQKEPTSSISQNQFAQQYHRPQSTTNNQHQERPRTDQNEQRNNRTQHRQAAKDKLKQTLVHDPLRALPLCFLRNFYHETKHELALAWDAYFQNNEVHTIAAPLTLFVILALFGVGLIGNGLSRLLYLAVTTSLEVGVSFFKFMVHHSWRMTAQLAWLSVVLSVIVGASAWIWVKTTEKATTTNIESSNTIVDAIRIPTVSTILPWVAAFSLPSVVEALVIMLSLRSFLSILFFEDLHSNRCLSSDVYDLVCSIENTHDVRETSSLAVYGLSLVVALVTSFSISASANAFELEENDQSSCSELFGMARIDAYVNTSLCAVQKHLRACHAVAIITLASLSMALLIAQTVYMHEGGSLMYAVMNGLGTIGCNIVCVAMGILILVSLAKTEIAILSQTANEDESRIISFQQTARAALKKALIEVASKTVWAEDDGTLRLALLEWILDRWSSSQRDDESPKSTTTSSSAEPIAQSESDNSSTSGSSIPTSTPANEESTSGTSGSNQSTILSYQSLQKIVSKLDADDSLIPAIDLYRAWVYSLPPSRNSAMFTVLWRICPATAVFLLSALWCIGLAVLTRISGLLHETSLLASAKPHLMFQATVTILAPLLCLEHQRVRRWWKKVMIDIQSNRSEDTAEQTPESLIILFEVDADDPSDSFTNFISFIDQSSVVKLQKAWSLFLESISLLESTIPVVRCATVACTAADLTSDAVCLIDLAVEINKRGLIGGVGMLLWDAFHYHLSEELHQRKDNDNLCGEGGSEEDQSFGNLGGKYTGAAVKAVGNVEKLAHNIKCLHAKKSSSDGASVNRSSDECELATKAETDAKVELKVSQDSNKNVTAAQSQAVVTDPSSEISDENKCQNPIIATNQDIKQEDVDTSDTSPPINDRSIRQDKDETTQTETNEEEGDNMMPVWIGGGLALLGAVVGGIAVAANNNQHNGDRKRRKPSNEPS</sequence>
<evidence type="ECO:0000256" key="2">
    <source>
        <dbReference type="SAM" id="Phobius"/>
    </source>
</evidence>
<dbReference type="EMBL" id="CM000645">
    <property type="protein sequence ID" value="EED90236.1"/>
    <property type="molecule type" value="Genomic_DNA"/>
</dbReference>
<feature type="compositionally biased region" description="Polar residues" evidence="1">
    <location>
        <begin position="204"/>
        <end position="227"/>
    </location>
</feature>
<dbReference type="RefSeq" id="XP_002292261.1">
    <property type="nucleotide sequence ID" value="XM_002292225.1"/>
</dbReference>
<reference evidence="3 4" key="2">
    <citation type="journal article" date="2008" name="Nature">
        <title>The Phaeodactylum genome reveals the evolutionary history of diatom genomes.</title>
        <authorList>
            <person name="Bowler C."/>
            <person name="Allen A.E."/>
            <person name="Badger J.H."/>
            <person name="Grimwood J."/>
            <person name="Jabbari K."/>
            <person name="Kuo A."/>
            <person name="Maheswari U."/>
            <person name="Martens C."/>
            <person name="Maumus F."/>
            <person name="Otillar R.P."/>
            <person name="Rayko E."/>
            <person name="Salamov A."/>
            <person name="Vandepoele K."/>
            <person name="Beszteri B."/>
            <person name="Gruber A."/>
            <person name="Heijde M."/>
            <person name="Katinka M."/>
            <person name="Mock T."/>
            <person name="Valentin K."/>
            <person name="Verret F."/>
            <person name="Berges J.A."/>
            <person name="Brownlee C."/>
            <person name="Cadoret J.P."/>
            <person name="Chiovitti A."/>
            <person name="Choi C.J."/>
            <person name="Coesel S."/>
            <person name="De Martino A."/>
            <person name="Detter J.C."/>
            <person name="Durkin C."/>
            <person name="Falciatore A."/>
            <person name="Fournet J."/>
            <person name="Haruta M."/>
            <person name="Huysman M.J."/>
            <person name="Jenkins B.D."/>
            <person name="Jiroutova K."/>
            <person name="Jorgensen R.E."/>
            <person name="Joubert Y."/>
            <person name="Kaplan A."/>
            <person name="Kroger N."/>
            <person name="Kroth P.G."/>
            <person name="La Roche J."/>
            <person name="Lindquist E."/>
            <person name="Lommer M."/>
            <person name="Martin-Jezequel V."/>
            <person name="Lopez P.J."/>
            <person name="Lucas S."/>
            <person name="Mangogna M."/>
            <person name="McGinnis K."/>
            <person name="Medlin L.K."/>
            <person name="Montsant A."/>
            <person name="Oudot-Le Secq M.P."/>
            <person name="Napoli C."/>
            <person name="Obornik M."/>
            <person name="Parker M.S."/>
            <person name="Petit J.L."/>
            <person name="Porcel B.M."/>
            <person name="Poulsen N."/>
            <person name="Robison M."/>
            <person name="Rychlewski L."/>
            <person name="Rynearson T.A."/>
            <person name="Schmutz J."/>
            <person name="Shapiro H."/>
            <person name="Siaut M."/>
            <person name="Stanley M."/>
            <person name="Sussman M.R."/>
            <person name="Taylor A.R."/>
            <person name="Vardi A."/>
            <person name="von Dassow P."/>
            <person name="Vyverman W."/>
            <person name="Willis A."/>
            <person name="Wyrwicz L.S."/>
            <person name="Rokhsar D.S."/>
            <person name="Weissenbach J."/>
            <person name="Armbrust E.V."/>
            <person name="Green B.R."/>
            <person name="Van de Peer Y."/>
            <person name="Grigoriev I.V."/>
        </authorList>
    </citation>
    <scope>NUCLEOTIDE SEQUENCE [LARGE SCALE GENOMIC DNA]</scope>
    <source>
        <strain evidence="3 4">CCMP1335</strain>
    </source>
</reference>
<dbReference type="AlphaFoldDB" id="B8C874"/>
<feature type="compositionally biased region" description="Basic and acidic residues" evidence="1">
    <location>
        <begin position="1082"/>
        <end position="1091"/>
    </location>
</feature>
<feature type="region of interest" description="Disordered" evidence="1">
    <location>
        <begin position="647"/>
        <end position="700"/>
    </location>
</feature>
<gene>
    <name evidence="3" type="ORF">THAPSDRAFT_23987</name>
</gene>
<feature type="compositionally biased region" description="Polar residues" evidence="1">
    <location>
        <begin position="96"/>
        <end position="113"/>
    </location>
</feature>
<feature type="compositionally biased region" description="Polar residues" evidence="1">
    <location>
        <begin position="1054"/>
        <end position="1064"/>
    </location>
</feature>
<evidence type="ECO:0000313" key="4">
    <source>
        <dbReference type="Proteomes" id="UP000001449"/>
    </source>
</evidence>
<evidence type="ECO:0008006" key="5">
    <source>
        <dbReference type="Google" id="ProtNLM"/>
    </source>
</evidence>
<feature type="transmembrane region" description="Helical" evidence="2">
    <location>
        <begin position="298"/>
        <end position="317"/>
    </location>
</feature>
<dbReference type="InParanoid" id="B8C874"/>
<dbReference type="HOGENOM" id="CLU_277147_0_0_1"/>
<feature type="transmembrane region" description="Helical" evidence="2">
    <location>
        <begin position="401"/>
        <end position="423"/>
    </location>
</feature>
<feature type="region of interest" description="Disordered" evidence="1">
    <location>
        <begin position="131"/>
        <end position="174"/>
    </location>
</feature>
<evidence type="ECO:0000256" key="1">
    <source>
        <dbReference type="SAM" id="MobiDB-lite"/>
    </source>
</evidence>
<dbReference type="KEGG" id="tps:THAPSDRAFT_23987"/>
<feature type="transmembrane region" description="Helical" evidence="2">
    <location>
        <begin position="353"/>
        <end position="372"/>
    </location>
</feature>
<feature type="transmembrane region" description="Helical" evidence="2">
    <location>
        <begin position="554"/>
        <end position="580"/>
    </location>
</feature>
<keyword evidence="2" id="KW-0812">Transmembrane</keyword>
<feature type="compositionally biased region" description="Low complexity" evidence="1">
    <location>
        <begin position="669"/>
        <end position="699"/>
    </location>
</feature>
<dbReference type="eggNOG" id="ENOG502T3WI">
    <property type="taxonomic scope" value="Eukaryota"/>
</dbReference>
<reference evidence="3 4" key="1">
    <citation type="journal article" date="2004" name="Science">
        <title>The genome of the diatom Thalassiosira pseudonana: ecology, evolution, and metabolism.</title>
        <authorList>
            <person name="Armbrust E.V."/>
            <person name="Berges J.A."/>
            <person name="Bowler C."/>
            <person name="Green B.R."/>
            <person name="Martinez D."/>
            <person name="Putnam N.H."/>
            <person name="Zhou S."/>
            <person name="Allen A.E."/>
            <person name="Apt K.E."/>
            <person name="Bechner M."/>
            <person name="Brzezinski M.A."/>
            <person name="Chaal B.K."/>
            <person name="Chiovitti A."/>
            <person name="Davis A.K."/>
            <person name="Demarest M.S."/>
            <person name="Detter J.C."/>
            <person name="Glavina T."/>
            <person name="Goodstein D."/>
            <person name="Hadi M.Z."/>
            <person name="Hellsten U."/>
            <person name="Hildebrand M."/>
            <person name="Jenkins B.D."/>
            <person name="Jurka J."/>
            <person name="Kapitonov V.V."/>
            <person name="Kroger N."/>
            <person name="Lau W.W."/>
            <person name="Lane T.W."/>
            <person name="Larimer F.W."/>
            <person name="Lippmeier J.C."/>
            <person name="Lucas S."/>
            <person name="Medina M."/>
            <person name="Montsant A."/>
            <person name="Obornik M."/>
            <person name="Parker M.S."/>
            <person name="Palenik B."/>
            <person name="Pazour G.J."/>
            <person name="Richardson P.M."/>
            <person name="Rynearson T.A."/>
            <person name="Saito M.A."/>
            <person name="Schwartz D.C."/>
            <person name="Thamatrakoln K."/>
            <person name="Valentin K."/>
            <person name="Vardi A."/>
            <person name="Wilkerson F.P."/>
            <person name="Rokhsar D.S."/>
        </authorList>
    </citation>
    <scope>NUCLEOTIDE SEQUENCE [LARGE SCALE GENOMIC DNA]</scope>
    <source>
        <strain evidence="3 4">CCMP1335</strain>
    </source>
</reference>
<keyword evidence="4" id="KW-1185">Reference proteome</keyword>
<protein>
    <recommendedName>
        <fullName evidence="5">Transmembrane protein</fullName>
    </recommendedName>
</protein>
<feature type="compositionally biased region" description="Basic and acidic residues" evidence="1">
    <location>
        <begin position="228"/>
        <end position="241"/>
    </location>
</feature>